<accession>A0A0F9UUD6</accession>
<dbReference type="Gene3D" id="2.40.160.20">
    <property type="match status" value="1"/>
</dbReference>
<sequence length="176" mass="19106">MKRSGLVLGCMLSASGIAPLAHAVDGVSLEIGQSSESTMTYKLGAQFDFGQTIWQNQSGNIRLGGFWDAGVTRWSGLDATSFAVTPTFVLEFGSGNRRMIPYIEAGIGAAYFTRSEFESEDRDLGSRLNFEDRIGAGVRFSTGSELGVRLYHYSNAGLASPNQGIETVTLHYRFDI</sequence>
<dbReference type="Pfam" id="PF09411">
    <property type="entry name" value="PagL"/>
    <property type="match status" value="1"/>
</dbReference>
<dbReference type="PIRSF" id="PIRSF029681">
    <property type="entry name" value="PagL"/>
    <property type="match status" value="1"/>
</dbReference>
<dbReference type="InterPro" id="IPR011250">
    <property type="entry name" value="OMP/PagP_B-barrel"/>
</dbReference>
<name>A0A0F9UUD6_9ZZZZ</name>
<proteinExistence type="predicted"/>
<comment type="caution">
    <text evidence="1">The sequence shown here is derived from an EMBL/GenBank/DDBJ whole genome shotgun (WGS) entry which is preliminary data.</text>
</comment>
<protein>
    <submittedName>
        <fullName evidence="1">Uncharacterized protein</fullName>
    </submittedName>
</protein>
<evidence type="ECO:0000313" key="1">
    <source>
        <dbReference type="EMBL" id="KKN95299.1"/>
    </source>
</evidence>
<organism evidence="1">
    <name type="scientific">marine sediment metagenome</name>
    <dbReference type="NCBI Taxonomy" id="412755"/>
    <lineage>
        <taxon>unclassified sequences</taxon>
        <taxon>metagenomes</taxon>
        <taxon>ecological metagenomes</taxon>
    </lineage>
</organism>
<dbReference type="AlphaFoldDB" id="A0A0F9UUD6"/>
<dbReference type="EMBL" id="LAZR01000071">
    <property type="protein sequence ID" value="KKN95299.1"/>
    <property type="molecule type" value="Genomic_DNA"/>
</dbReference>
<gene>
    <name evidence="1" type="ORF">LCGC14_0178260</name>
</gene>
<reference evidence="1" key="1">
    <citation type="journal article" date="2015" name="Nature">
        <title>Complex archaea that bridge the gap between prokaryotes and eukaryotes.</title>
        <authorList>
            <person name="Spang A."/>
            <person name="Saw J.H."/>
            <person name="Jorgensen S.L."/>
            <person name="Zaremba-Niedzwiedzka K."/>
            <person name="Martijn J."/>
            <person name="Lind A.E."/>
            <person name="van Eijk R."/>
            <person name="Schleper C."/>
            <person name="Guy L."/>
            <person name="Ettema T.J."/>
        </authorList>
    </citation>
    <scope>NUCLEOTIDE SEQUENCE</scope>
</reference>
<dbReference type="SUPFAM" id="SSF56925">
    <property type="entry name" value="OMPA-like"/>
    <property type="match status" value="1"/>
</dbReference>
<dbReference type="InterPro" id="IPR018550">
    <property type="entry name" value="Lipid-A_deacylase-rel"/>
</dbReference>